<accession>A0AAV4WLC9</accession>
<evidence type="ECO:0000259" key="1">
    <source>
        <dbReference type="Pfam" id="PF03184"/>
    </source>
</evidence>
<dbReference type="Proteomes" id="UP001054837">
    <property type="component" value="Unassembled WGS sequence"/>
</dbReference>
<proteinExistence type="predicted"/>
<protein>
    <submittedName>
        <fullName evidence="2">HTH CENPB-type domain-containing protein</fullName>
    </submittedName>
</protein>
<reference evidence="2 3" key="1">
    <citation type="submission" date="2021-06" db="EMBL/GenBank/DDBJ databases">
        <title>Caerostris darwini draft genome.</title>
        <authorList>
            <person name="Kono N."/>
            <person name="Arakawa K."/>
        </authorList>
    </citation>
    <scope>NUCLEOTIDE SEQUENCE [LARGE SCALE GENOMIC DNA]</scope>
</reference>
<gene>
    <name evidence="2" type="ORF">CDAR_549121</name>
</gene>
<organism evidence="2 3">
    <name type="scientific">Caerostris darwini</name>
    <dbReference type="NCBI Taxonomy" id="1538125"/>
    <lineage>
        <taxon>Eukaryota</taxon>
        <taxon>Metazoa</taxon>
        <taxon>Ecdysozoa</taxon>
        <taxon>Arthropoda</taxon>
        <taxon>Chelicerata</taxon>
        <taxon>Arachnida</taxon>
        <taxon>Araneae</taxon>
        <taxon>Araneomorphae</taxon>
        <taxon>Entelegynae</taxon>
        <taxon>Araneoidea</taxon>
        <taxon>Araneidae</taxon>
        <taxon>Caerostris</taxon>
    </lineage>
</organism>
<sequence length="108" mass="12412">MDENGVKLWIRNVFQKRPGLLKNPESLLVRDTFRFHLMDNSKKLLTECDTNMAVIPGGLTPLFQPSDVCINKKFKGNLRRQWNKWMLEGEETFTKGGPSASCQSRNNV</sequence>
<feature type="domain" description="DDE-1" evidence="1">
    <location>
        <begin position="1"/>
        <end position="95"/>
    </location>
</feature>
<evidence type="ECO:0000313" key="2">
    <source>
        <dbReference type="EMBL" id="GIY82549.1"/>
    </source>
</evidence>
<dbReference type="AlphaFoldDB" id="A0AAV4WLC9"/>
<evidence type="ECO:0000313" key="3">
    <source>
        <dbReference type="Proteomes" id="UP001054837"/>
    </source>
</evidence>
<dbReference type="InterPro" id="IPR004875">
    <property type="entry name" value="DDE_SF_endonuclease_dom"/>
</dbReference>
<dbReference type="EMBL" id="BPLQ01014724">
    <property type="protein sequence ID" value="GIY82549.1"/>
    <property type="molecule type" value="Genomic_DNA"/>
</dbReference>
<comment type="caution">
    <text evidence="2">The sequence shown here is derived from an EMBL/GenBank/DDBJ whole genome shotgun (WGS) entry which is preliminary data.</text>
</comment>
<dbReference type="Pfam" id="PF03184">
    <property type="entry name" value="DDE_1"/>
    <property type="match status" value="1"/>
</dbReference>
<name>A0AAV4WLC9_9ARAC</name>
<dbReference type="GO" id="GO:0003676">
    <property type="term" value="F:nucleic acid binding"/>
    <property type="evidence" value="ECO:0007669"/>
    <property type="project" value="InterPro"/>
</dbReference>
<keyword evidence="3" id="KW-1185">Reference proteome</keyword>